<sequence>MTEVSKELIDNGLVISASFKAPRELVFRAHSESDLISQWWGPEGFPVNNSTMDFRVGGEWLYSMRSDESGEEFWSKAVYHEIVVPEKIVWTDAFCDAEGNVNTDMPQGKATVTFTEADGVTTARTEIHYPDNAQRDTVVQMGMLEGMTMTLNQLEGLLAKLQG</sequence>
<dbReference type="OrthoDB" id="3365660at2"/>
<dbReference type="SUPFAM" id="SSF55961">
    <property type="entry name" value="Bet v1-like"/>
    <property type="match status" value="1"/>
</dbReference>
<dbReference type="InterPro" id="IPR013538">
    <property type="entry name" value="ASHA1/2-like_C"/>
</dbReference>
<accession>A0A0D4C0T9</accession>
<dbReference type="HOGENOM" id="CLU_108923_6_0_11"/>
<dbReference type="Gene3D" id="3.30.530.20">
    <property type="match status" value="1"/>
</dbReference>
<dbReference type="EMBL" id="CP011005">
    <property type="protein sequence ID" value="AJT42000.1"/>
    <property type="molecule type" value="Genomic_DNA"/>
</dbReference>
<dbReference type="Proteomes" id="UP000061839">
    <property type="component" value="Chromosome"/>
</dbReference>
<dbReference type="InterPro" id="IPR023393">
    <property type="entry name" value="START-like_dom_sf"/>
</dbReference>
<dbReference type="KEGG" id="ari:UM93_11645"/>
<comment type="similarity">
    <text evidence="1">Belongs to the AHA1 family.</text>
</comment>
<name>A0A0D4C0T9_9MICC</name>
<dbReference type="Pfam" id="PF08327">
    <property type="entry name" value="AHSA1"/>
    <property type="match status" value="1"/>
</dbReference>
<evidence type="ECO:0000256" key="1">
    <source>
        <dbReference type="ARBA" id="ARBA00006817"/>
    </source>
</evidence>
<keyword evidence="4" id="KW-1185">Reference proteome</keyword>
<proteinExistence type="inferred from homology"/>
<evidence type="ECO:0000313" key="4">
    <source>
        <dbReference type="Proteomes" id="UP000061839"/>
    </source>
</evidence>
<organism evidence="3 4">
    <name type="scientific">Psychromicrobium lacuslunae</name>
    <dbReference type="NCBI Taxonomy" id="1618207"/>
    <lineage>
        <taxon>Bacteria</taxon>
        <taxon>Bacillati</taxon>
        <taxon>Actinomycetota</taxon>
        <taxon>Actinomycetes</taxon>
        <taxon>Micrococcales</taxon>
        <taxon>Micrococcaceae</taxon>
        <taxon>Psychromicrobium</taxon>
    </lineage>
</organism>
<reference evidence="3 4" key="1">
    <citation type="journal article" date="2015" name="Genome Announc.">
        <title>Complete Genome Sequencing of Protease-Producing Novel Arthrobacter sp. Strain IHBB 11108 Using PacBio Single-Molecule Real-Time Sequencing Technology.</title>
        <authorList>
            <person name="Kiran S."/>
            <person name="Swarnkar M.K."/>
            <person name="Pal M."/>
            <person name="Thakur R."/>
            <person name="Tewari R."/>
            <person name="Singh A.K."/>
            <person name="Gulati A."/>
        </authorList>
    </citation>
    <scope>NUCLEOTIDE SEQUENCE [LARGE SCALE GENOMIC DNA]</scope>
    <source>
        <strain evidence="3 4">IHBB 11108</strain>
    </source>
</reference>
<evidence type="ECO:0000313" key="3">
    <source>
        <dbReference type="EMBL" id="AJT42000.1"/>
    </source>
</evidence>
<feature type="domain" description="Activator of Hsp90 ATPase homologue 1/2-like C-terminal" evidence="2">
    <location>
        <begin position="20"/>
        <end position="158"/>
    </location>
</feature>
<dbReference type="RefSeq" id="WP_045075740.1">
    <property type="nucleotide sequence ID" value="NZ_CP011005.1"/>
</dbReference>
<protein>
    <recommendedName>
        <fullName evidence="2">Activator of Hsp90 ATPase homologue 1/2-like C-terminal domain-containing protein</fullName>
    </recommendedName>
</protein>
<evidence type="ECO:0000259" key="2">
    <source>
        <dbReference type="Pfam" id="PF08327"/>
    </source>
</evidence>
<dbReference type="PATRIC" id="fig|1618207.4.peg.2360"/>
<gene>
    <name evidence="3" type="ORF">UM93_11645</name>
</gene>
<dbReference type="STRING" id="1618207.UM93_11645"/>
<dbReference type="AlphaFoldDB" id="A0A0D4C0T9"/>